<dbReference type="Gene3D" id="2.130.10.10">
    <property type="entry name" value="YVTN repeat-like/Quinoprotein amine dehydrogenase"/>
    <property type="match status" value="1"/>
</dbReference>
<evidence type="ECO:0000256" key="1">
    <source>
        <dbReference type="SAM" id="MobiDB-lite"/>
    </source>
</evidence>
<feature type="transmembrane region" description="Helical" evidence="2">
    <location>
        <begin position="32"/>
        <end position="56"/>
    </location>
</feature>
<dbReference type="InterPro" id="IPR011047">
    <property type="entry name" value="Quinoprotein_ADH-like_sf"/>
</dbReference>
<dbReference type="Pfam" id="PF13360">
    <property type="entry name" value="PQQ_2"/>
    <property type="match status" value="1"/>
</dbReference>
<dbReference type="InterPro" id="IPR002372">
    <property type="entry name" value="PQQ_rpt_dom"/>
</dbReference>
<gene>
    <name evidence="4" type="ORF">THTE_3096</name>
</gene>
<accession>A0A286RIB5</accession>
<dbReference type="PANTHER" id="PTHR34512">
    <property type="entry name" value="CELL SURFACE PROTEIN"/>
    <property type="match status" value="1"/>
</dbReference>
<keyword evidence="4" id="KW-0723">Serine/threonine-protein kinase</keyword>
<feature type="region of interest" description="Disordered" evidence="1">
    <location>
        <begin position="1"/>
        <end position="20"/>
    </location>
</feature>
<dbReference type="GO" id="GO:0004674">
    <property type="term" value="F:protein serine/threonine kinase activity"/>
    <property type="evidence" value="ECO:0007669"/>
    <property type="project" value="UniProtKB-KW"/>
</dbReference>
<protein>
    <submittedName>
        <fullName evidence="4">Putative serine/threonine protein kinase</fullName>
    </submittedName>
</protein>
<feature type="domain" description="Pyrrolo-quinoline quinone repeat" evidence="3">
    <location>
        <begin position="271"/>
        <end position="385"/>
    </location>
</feature>
<evidence type="ECO:0000259" key="3">
    <source>
        <dbReference type="Pfam" id="PF13360"/>
    </source>
</evidence>
<evidence type="ECO:0000313" key="4">
    <source>
        <dbReference type="EMBL" id="ASV75698.1"/>
    </source>
</evidence>
<dbReference type="KEGG" id="ttf:THTE_3096"/>
<feature type="transmembrane region" description="Helical" evidence="2">
    <location>
        <begin position="156"/>
        <end position="175"/>
    </location>
</feature>
<dbReference type="SUPFAM" id="SSF50998">
    <property type="entry name" value="Quinoprotein alcohol dehydrogenase-like"/>
    <property type="match status" value="1"/>
</dbReference>
<keyword evidence="2" id="KW-0812">Transmembrane</keyword>
<dbReference type="EMBL" id="CP018477">
    <property type="protein sequence ID" value="ASV75698.1"/>
    <property type="molecule type" value="Genomic_DNA"/>
</dbReference>
<evidence type="ECO:0000256" key="2">
    <source>
        <dbReference type="SAM" id="Phobius"/>
    </source>
</evidence>
<proteinExistence type="predicted"/>
<organism evidence="4 5">
    <name type="scientific">Thermogutta terrifontis</name>
    <dbReference type="NCBI Taxonomy" id="1331910"/>
    <lineage>
        <taxon>Bacteria</taxon>
        <taxon>Pseudomonadati</taxon>
        <taxon>Planctomycetota</taxon>
        <taxon>Planctomycetia</taxon>
        <taxon>Pirellulales</taxon>
        <taxon>Thermoguttaceae</taxon>
        <taxon>Thermogutta</taxon>
    </lineage>
</organism>
<dbReference type="Gene3D" id="2.140.10.10">
    <property type="entry name" value="Quinoprotein alcohol dehydrogenase-like superfamily"/>
    <property type="match status" value="1"/>
</dbReference>
<dbReference type="Proteomes" id="UP000215086">
    <property type="component" value="Chromosome"/>
</dbReference>
<reference evidence="4 5" key="1">
    <citation type="journal article" name="Front. Microbiol.">
        <title>Sugar Metabolism of the First Thermophilic Planctomycete Thermogutta terrifontis: Comparative Genomic and Transcriptomic Approaches.</title>
        <authorList>
            <person name="Elcheninov A.G."/>
            <person name="Menzel P."/>
            <person name="Gudbergsdottir S.R."/>
            <person name="Slesarev A.I."/>
            <person name="Kadnikov V.V."/>
            <person name="Krogh A."/>
            <person name="Bonch-Osmolovskaya E.A."/>
            <person name="Peng X."/>
            <person name="Kublanov I.V."/>
        </authorList>
    </citation>
    <scope>NUCLEOTIDE SEQUENCE [LARGE SCALE GENOMIC DNA]</scope>
    <source>
        <strain evidence="4 5">R1</strain>
    </source>
</reference>
<sequence length="640" mass="69734">MTAGSPKETSDRMKQPGDGLTTSSGPLPGFLAALRIAVVAAAFTLVVTGLLVWNYVTHLAKDPLDSPQYLALQKQLAADPQNEQLKEAIRELDLELRQEYFRARTFNRWGTLLLIAGLITFAISAKIASTLRRPLPHPSTTEVWDEAFERATRRRLAAVTGLVVLLIVAGGFLIWNSRASVHQAFALKRALSTQSGGELAQRSGPQTGGSAEKASSGQGTQSEKSEKGPSAASSRAPVGNDAAPPEEFARFWPRFRGPNGDGVSNHPDPPVQWNAEEGQGILWKTAIELPGHNSPVVWDRFVFVTGATEDRRVCYALDADSGKLLWQREIPPTPESRGKKPKVMKDTGFAAPTVATDGRRVYAIFANGDLAALDFQGNIIWVKGLGIPDNAYGHASSLCTYKNWVIVLFDQGEPDDDKSKLFAIEGPTGRVVWEVTRPTGNSWTSPVIANLAGKLQLITVANPFVISYNPENGTEWWRFDGTTGDCGPSPVVQGDLVVAGGEYSYYMYGIRGDGSGDVTKTHKVWEAEDALPDTCSPLAFDHYVLWMSSTSVLACYNVKTGEKLWEHEFPDHTFASSPSYAGGRVYLFSKEGACWVGTVSDQEFQIEHENSLGEGCVTSPAFQPGRLYIRGEKHVFCIGH</sequence>
<dbReference type="RefSeq" id="WP_168175850.1">
    <property type="nucleotide sequence ID" value="NZ_CP018477.1"/>
</dbReference>
<dbReference type="PANTHER" id="PTHR34512:SF30">
    <property type="entry name" value="OUTER MEMBRANE PROTEIN ASSEMBLY FACTOR BAMB"/>
    <property type="match status" value="1"/>
</dbReference>
<feature type="compositionally biased region" description="Polar residues" evidence="1">
    <location>
        <begin position="203"/>
        <end position="222"/>
    </location>
</feature>
<feature type="region of interest" description="Disordered" evidence="1">
    <location>
        <begin position="196"/>
        <end position="274"/>
    </location>
</feature>
<dbReference type="InterPro" id="IPR015943">
    <property type="entry name" value="WD40/YVTN_repeat-like_dom_sf"/>
</dbReference>
<name>A0A286RIB5_9BACT</name>
<keyword evidence="5" id="KW-1185">Reference proteome</keyword>
<keyword evidence="4" id="KW-0418">Kinase</keyword>
<keyword evidence="4" id="KW-0808">Transferase</keyword>
<dbReference type="AlphaFoldDB" id="A0A286RIB5"/>
<evidence type="ECO:0000313" key="5">
    <source>
        <dbReference type="Proteomes" id="UP000215086"/>
    </source>
</evidence>
<keyword evidence="2" id="KW-0472">Membrane</keyword>
<keyword evidence="2" id="KW-1133">Transmembrane helix</keyword>